<evidence type="ECO:0000313" key="5">
    <source>
        <dbReference type="Proteomes" id="UP000232323"/>
    </source>
</evidence>
<reference evidence="4 5" key="1">
    <citation type="submission" date="2017-08" db="EMBL/GenBank/DDBJ databases">
        <title>Acidophilic green algal genome provides insights into adaptation to an acidic environment.</title>
        <authorList>
            <person name="Hirooka S."/>
            <person name="Hirose Y."/>
            <person name="Kanesaki Y."/>
            <person name="Higuchi S."/>
            <person name="Fujiwara T."/>
            <person name="Onuma R."/>
            <person name="Era A."/>
            <person name="Ohbayashi R."/>
            <person name="Uzuka A."/>
            <person name="Nozaki H."/>
            <person name="Yoshikawa H."/>
            <person name="Miyagishima S.Y."/>
        </authorList>
    </citation>
    <scope>NUCLEOTIDE SEQUENCE [LARGE SCALE GENOMIC DNA]</scope>
    <source>
        <strain evidence="4 5">NIES-2499</strain>
    </source>
</reference>
<organism evidence="4 5">
    <name type="scientific">Chlamydomonas eustigma</name>
    <dbReference type="NCBI Taxonomy" id="1157962"/>
    <lineage>
        <taxon>Eukaryota</taxon>
        <taxon>Viridiplantae</taxon>
        <taxon>Chlorophyta</taxon>
        <taxon>core chlorophytes</taxon>
        <taxon>Chlorophyceae</taxon>
        <taxon>CS clade</taxon>
        <taxon>Chlamydomonadales</taxon>
        <taxon>Chlamydomonadaceae</taxon>
        <taxon>Chlamydomonas</taxon>
    </lineage>
</organism>
<evidence type="ECO:0000256" key="1">
    <source>
        <dbReference type="ARBA" id="ARBA00007818"/>
    </source>
</evidence>
<dbReference type="OrthoDB" id="10248838at2759"/>
<sequence length="185" mass="20867">MWRGLPRIEPLRSEDSVSSNYNYTTMPVYLLYVKAELENVGTLKFKGTSFCIDVKEVGGDDIRRGVHVDASEHEEIPGGKGSANFTMKWKESKRDASITVTIVKGLTRDIKGDDHDKWVPIATLECRGLEPVGYTPEGDWEVISNVGTVFKDIDMSELEWTDYDEKLGESIGVYKITGKFELHRS</sequence>
<dbReference type="InterPro" id="IPR008584">
    <property type="entry name" value="CXXC_Zn-binding_euk"/>
</dbReference>
<accession>A0A250XRQ4</accession>
<dbReference type="SUPFAM" id="SSF141678">
    <property type="entry name" value="MAL13P1.257-like"/>
    <property type="match status" value="1"/>
</dbReference>
<gene>
    <name evidence="4" type="ORF">CEUSTIGMA_g13027.t1</name>
</gene>
<dbReference type="EMBL" id="BEGY01000180">
    <property type="protein sequence ID" value="GAX85612.1"/>
    <property type="molecule type" value="Genomic_DNA"/>
</dbReference>
<proteinExistence type="inferred from homology"/>
<evidence type="ECO:0000313" key="4">
    <source>
        <dbReference type="EMBL" id="GAX85612.1"/>
    </source>
</evidence>
<name>A0A250XRQ4_9CHLO</name>
<dbReference type="PANTHER" id="PTHR12857">
    <property type="entry name" value="CXXC MOTIF CONTAINING ZINC BINDING PROTEIN"/>
    <property type="match status" value="1"/>
</dbReference>
<protein>
    <submittedName>
        <fullName evidence="4">Uncharacterized protein</fullName>
    </submittedName>
</protein>
<dbReference type="AlphaFoldDB" id="A0A250XRQ4"/>
<comment type="similarity">
    <text evidence="1">Belongs to the UPF0587 family.</text>
</comment>
<comment type="caution">
    <text evidence="4">The sequence shown here is derived from an EMBL/GenBank/DDBJ whole genome shotgun (WGS) entry which is preliminary data.</text>
</comment>
<keyword evidence="2" id="KW-0479">Metal-binding</keyword>
<evidence type="ECO:0000256" key="2">
    <source>
        <dbReference type="ARBA" id="ARBA00022723"/>
    </source>
</evidence>
<dbReference type="Pfam" id="PF05907">
    <property type="entry name" value="CXXC_Zn-b_euk"/>
    <property type="match status" value="1"/>
</dbReference>
<dbReference type="GO" id="GO:0008270">
    <property type="term" value="F:zinc ion binding"/>
    <property type="evidence" value="ECO:0007669"/>
    <property type="project" value="TreeGrafter"/>
</dbReference>
<keyword evidence="3" id="KW-0862">Zinc</keyword>
<dbReference type="PANTHER" id="PTHR12857:SF0">
    <property type="entry name" value="CXXC MOTIF CONTAINING ZINC BINDING PROTEIN"/>
    <property type="match status" value="1"/>
</dbReference>
<keyword evidence="5" id="KW-1185">Reference proteome</keyword>
<evidence type="ECO:0000256" key="3">
    <source>
        <dbReference type="ARBA" id="ARBA00022833"/>
    </source>
</evidence>
<dbReference type="Proteomes" id="UP000232323">
    <property type="component" value="Unassembled WGS sequence"/>
</dbReference>